<protein>
    <recommendedName>
        <fullName evidence="3">CIDE-N domain-containing protein</fullName>
    </recommendedName>
</protein>
<dbReference type="PROSITE" id="PS51135">
    <property type="entry name" value="CIDE_N"/>
    <property type="match status" value="1"/>
</dbReference>
<dbReference type="InterPro" id="IPR003508">
    <property type="entry name" value="CIDE-N_dom"/>
</dbReference>
<evidence type="ECO:0000313" key="4">
    <source>
        <dbReference type="EnsemblMetazoa" id="MESCA002882-PA"/>
    </source>
</evidence>
<keyword evidence="1 2" id="KW-0053">Apoptosis</keyword>
<dbReference type="Pfam" id="PF09230">
    <property type="entry name" value="DFF40"/>
    <property type="match status" value="1"/>
</dbReference>
<evidence type="ECO:0000256" key="2">
    <source>
        <dbReference type="PROSITE-ProRule" id="PRU00447"/>
    </source>
</evidence>
<dbReference type="PANTHER" id="PTHR13067:SF2">
    <property type="entry name" value="CASPASE-ACTIVATED DNASE"/>
    <property type="match status" value="1"/>
</dbReference>
<dbReference type="Pfam" id="PF02017">
    <property type="entry name" value="CIDE-N"/>
    <property type="match status" value="1"/>
</dbReference>
<dbReference type="HOGENOM" id="CLU_049235_0_0_1"/>
<accession>T1GHI0</accession>
<evidence type="ECO:0000256" key="1">
    <source>
        <dbReference type="ARBA" id="ARBA00022703"/>
    </source>
</evidence>
<keyword evidence="5" id="KW-1185">Reference proteome</keyword>
<dbReference type="GO" id="GO:0006309">
    <property type="term" value="P:apoptotic DNA fragmentation"/>
    <property type="evidence" value="ECO:0007669"/>
    <property type="project" value="InterPro"/>
</dbReference>
<reference evidence="4" key="2">
    <citation type="submission" date="2015-06" db="UniProtKB">
        <authorList>
            <consortium name="EnsemblMetazoa"/>
        </authorList>
    </citation>
    <scope>IDENTIFICATION</scope>
</reference>
<dbReference type="SUPFAM" id="SSF54060">
    <property type="entry name" value="His-Me finger endonucleases"/>
    <property type="match status" value="1"/>
</dbReference>
<dbReference type="Proteomes" id="UP000015102">
    <property type="component" value="Unassembled WGS sequence"/>
</dbReference>
<reference evidence="5" key="1">
    <citation type="submission" date="2013-02" db="EMBL/GenBank/DDBJ databases">
        <authorList>
            <person name="Hughes D."/>
        </authorList>
    </citation>
    <scope>NUCLEOTIDE SEQUENCE</scope>
    <source>
        <strain>Durham</strain>
        <strain evidence="5">NC isolate 2 -- Noor lab</strain>
    </source>
</reference>
<dbReference type="OMA" id="WLNCEIN"/>
<dbReference type="Gene3D" id="3.10.20.10">
    <property type="match status" value="1"/>
</dbReference>
<sequence length="305" mass="35516">MYEIEDPRIYLASDGAEVVDEDYFQTLPSQTLFIISNSNTEIKSETQHEYEKLQRRLPMEELSKISKTDKSMDKVDDILAKFRYLLIASNYFSMIFDRNHDKKHESVPIKDETDATGSHPPPSKRVREAIKSYCQKTHLLDKWTVSLCNDDGDFYCQGSYSEGAGNFCKYQHIINPYASRENLILFQVWNLDHQIELTRSVIPSLIDNIQLLLNSKEGKLKCPEHPKENAVDVSVVEYFLEIFSLKNLKLVHIVCHEKFQRSENRSNGRLICELCDEYKIMQDLIEEISSLDEVDAWLNCEINDE</sequence>
<feature type="domain" description="CIDE-N" evidence="3">
    <location>
        <begin position="1"/>
        <end position="44"/>
    </location>
</feature>
<dbReference type="GO" id="GO:0004520">
    <property type="term" value="F:DNA endonuclease activity"/>
    <property type="evidence" value="ECO:0007669"/>
    <property type="project" value="InterPro"/>
</dbReference>
<dbReference type="STRING" id="36166.T1GHI0"/>
<dbReference type="GO" id="GO:0005737">
    <property type="term" value="C:cytoplasm"/>
    <property type="evidence" value="ECO:0007669"/>
    <property type="project" value="InterPro"/>
</dbReference>
<dbReference type="InterPro" id="IPR015311">
    <property type="entry name" value="DFF40_C"/>
</dbReference>
<dbReference type="GO" id="GO:0016787">
    <property type="term" value="F:hydrolase activity"/>
    <property type="evidence" value="ECO:0007669"/>
    <property type="project" value="InterPro"/>
</dbReference>
<dbReference type="SUPFAM" id="SSF54277">
    <property type="entry name" value="CAD &amp; PB1 domains"/>
    <property type="match status" value="1"/>
</dbReference>
<dbReference type="EnsemblMetazoa" id="MESCA002882-RA">
    <property type="protein sequence ID" value="MESCA002882-PA"/>
    <property type="gene ID" value="MESCA002882"/>
</dbReference>
<dbReference type="EMBL" id="CAQQ02005211">
    <property type="status" value="NOT_ANNOTATED_CDS"/>
    <property type="molecule type" value="Genomic_DNA"/>
</dbReference>
<dbReference type="PANTHER" id="PTHR13067">
    <property type="entry name" value="CASPASE-ACTIVATED DNASE"/>
    <property type="match status" value="1"/>
</dbReference>
<dbReference type="AlphaFoldDB" id="T1GHI0"/>
<evidence type="ECO:0000259" key="3">
    <source>
        <dbReference type="PROSITE" id="PS51135"/>
    </source>
</evidence>
<dbReference type="InterPro" id="IPR039729">
    <property type="entry name" value="DFF40"/>
</dbReference>
<evidence type="ECO:0000313" key="5">
    <source>
        <dbReference type="Proteomes" id="UP000015102"/>
    </source>
</evidence>
<proteinExistence type="predicted"/>
<name>T1GHI0_MEGSC</name>
<dbReference type="GO" id="GO:0005634">
    <property type="term" value="C:nucleus"/>
    <property type="evidence" value="ECO:0007669"/>
    <property type="project" value="InterPro"/>
</dbReference>
<dbReference type="InterPro" id="IPR044925">
    <property type="entry name" value="His-Me_finger_sf"/>
</dbReference>
<organism evidence="4 5">
    <name type="scientific">Megaselia scalaris</name>
    <name type="common">Humpbacked fly</name>
    <name type="synonym">Phora scalaris</name>
    <dbReference type="NCBI Taxonomy" id="36166"/>
    <lineage>
        <taxon>Eukaryota</taxon>
        <taxon>Metazoa</taxon>
        <taxon>Ecdysozoa</taxon>
        <taxon>Arthropoda</taxon>
        <taxon>Hexapoda</taxon>
        <taxon>Insecta</taxon>
        <taxon>Pterygota</taxon>
        <taxon>Neoptera</taxon>
        <taxon>Endopterygota</taxon>
        <taxon>Diptera</taxon>
        <taxon>Brachycera</taxon>
        <taxon>Muscomorpha</taxon>
        <taxon>Platypezoidea</taxon>
        <taxon>Phoridae</taxon>
        <taxon>Megaseliini</taxon>
        <taxon>Megaselia</taxon>
    </lineage>
</organism>